<dbReference type="GO" id="GO:0050660">
    <property type="term" value="F:flavin adenine dinucleotide binding"/>
    <property type="evidence" value="ECO:0007669"/>
    <property type="project" value="TreeGrafter"/>
</dbReference>
<evidence type="ECO:0000313" key="11">
    <source>
        <dbReference type="EMBL" id="WNY51795.1"/>
    </source>
</evidence>
<dbReference type="SUPFAM" id="SSF52343">
    <property type="entry name" value="Ferredoxin reductase-like, C-terminal NADP-linked domain"/>
    <property type="match status" value="1"/>
</dbReference>
<feature type="transmembrane region" description="Helical" evidence="9">
    <location>
        <begin position="69"/>
        <end position="89"/>
    </location>
</feature>
<evidence type="ECO:0000256" key="4">
    <source>
        <dbReference type="ARBA" id="ARBA00022723"/>
    </source>
</evidence>
<dbReference type="PROSITE" id="PS51384">
    <property type="entry name" value="FAD_FR"/>
    <property type="match status" value="1"/>
</dbReference>
<feature type="transmembrane region" description="Helical" evidence="9">
    <location>
        <begin position="182"/>
        <end position="200"/>
    </location>
</feature>
<dbReference type="Gene3D" id="3.40.50.80">
    <property type="entry name" value="Nucleotide-binding domain of ferredoxin-NADP reductase (FNR) module"/>
    <property type="match status" value="1"/>
</dbReference>
<dbReference type="InterPro" id="IPR001433">
    <property type="entry name" value="OxRdtase_FAD/NAD-bd"/>
</dbReference>
<dbReference type="GO" id="GO:0051537">
    <property type="term" value="F:2 iron, 2 sulfur cluster binding"/>
    <property type="evidence" value="ECO:0007669"/>
    <property type="project" value="UniProtKB-KW"/>
</dbReference>
<keyword evidence="5" id="KW-0274">FAD</keyword>
<evidence type="ECO:0000256" key="1">
    <source>
        <dbReference type="ARBA" id="ARBA00001974"/>
    </source>
</evidence>
<keyword evidence="6" id="KW-0560">Oxidoreductase</keyword>
<proteinExistence type="predicted"/>
<dbReference type="SUPFAM" id="SSF63380">
    <property type="entry name" value="Riboflavin synthase domain-like"/>
    <property type="match status" value="1"/>
</dbReference>
<dbReference type="GO" id="GO:0046872">
    <property type="term" value="F:metal ion binding"/>
    <property type="evidence" value="ECO:0007669"/>
    <property type="project" value="UniProtKB-KW"/>
</dbReference>
<keyword evidence="9" id="KW-0472">Membrane</keyword>
<accession>A0AA96W1H2</accession>
<gene>
    <name evidence="11" type="ORF">PW252_03890</name>
</gene>
<evidence type="ECO:0000256" key="8">
    <source>
        <dbReference type="ARBA" id="ARBA00023014"/>
    </source>
</evidence>
<dbReference type="PANTHER" id="PTHR47354:SF8">
    <property type="entry name" value="1,2-PHENYLACETYL-COA EPOXIDASE, SUBUNIT E"/>
    <property type="match status" value="1"/>
</dbReference>
<keyword evidence="3" id="KW-0001">2Fe-2S</keyword>
<dbReference type="RefSeq" id="WP_248050814.1">
    <property type="nucleotide sequence ID" value="NZ_CP118735.1"/>
</dbReference>
<feature type="domain" description="FAD-binding FR-type" evidence="10">
    <location>
        <begin position="206"/>
        <end position="307"/>
    </location>
</feature>
<comment type="cofactor">
    <cofactor evidence="1">
        <name>FAD</name>
        <dbReference type="ChEBI" id="CHEBI:57692"/>
    </cofactor>
</comment>
<protein>
    <submittedName>
        <fullName evidence="11">FAD-binding oxidoreductase</fullName>
    </submittedName>
</protein>
<feature type="transmembrane region" description="Helical" evidence="9">
    <location>
        <begin position="109"/>
        <end position="130"/>
    </location>
</feature>
<organism evidence="11">
    <name type="scientific">Streptococcus iners</name>
    <dbReference type="NCBI Taxonomy" id="3028084"/>
    <lineage>
        <taxon>Bacteria</taxon>
        <taxon>Bacillati</taxon>
        <taxon>Bacillota</taxon>
        <taxon>Bacilli</taxon>
        <taxon>Lactobacillales</taxon>
        <taxon>Streptococcaceae</taxon>
        <taxon>Streptococcus</taxon>
    </lineage>
</organism>
<reference evidence="11" key="1">
    <citation type="submission" date="2023-02" db="EMBL/GenBank/DDBJ databases">
        <title>Streptococcus sp. Genome Sequencing and Assembly.</title>
        <authorList>
            <person name="Shore S.M."/>
            <person name="Nicholson T.L."/>
        </authorList>
    </citation>
    <scope>NUCLEOTIDE SEQUENCE</scope>
    <source>
        <strain evidence="11">29887</strain>
    </source>
</reference>
<evidence type="ECO:0000256" key="5">
    <source>
        <dbReference type="ARBA" id="ARBA00022827"/>
    </source>
</evidence>
<feature type="transmembrane region" description="Helical" evidence="9">
    <location>
        <begin position="151"/>
        <end position="170"/>
    </location>
</feature>
<dbReference type="Pfam" id="PF08022">
    <property type="entry name" value="FAD_binding_8"/>
    <property type="match status" value="1"/>
</dbReference>
<sequence>MIKKNNYALGLAWMVALFILPFPFIYTFVSGLPAGFGQMKVSIALGIVAYVWMLLALYIGTKPKWLDRLIGLPAAYMIHGILSLVAIYFSFMHKNLLPSYGLIEQTGNIAFLIFLSLAIYSMVFMAGWLTSRIRFLANLKRKLETTFKHEVSVWLHRLNLLATFLIFVHVQLIDYIRANTSFMAVFYLASGFVFLSYLWAKFKPNAKGYTAKLVENREIADNIHELQIQLPKGKATKLRAGDFVFISFPGLKGLAEPHPFSLVNAPDANDQITLAIRGDGDFTRTLQTVAAPARIRVDGGYGMFQTVVEDQQPKNIIMISGGIGITPLLSLIDKFPTIDTTVFHGATTEAALIYEEKFKSWEAERENFKAVRKIGAFEEAEVLSALPHDFDELTVLVSGPPVMARYWIKTLAKNGVPKTQIFYEEFGW</sequence>
<dbReference type="InterPro" id="IPR013112">
    <property type="entry name" value="FAD-bd_8"/>
</dbReference>
<feature type="transmembrane region" description="Helical" evidence="9">
    <location>
        <begin position="7"/>
        <end position="29"/>
    </location>
</feature>
<dbReference type="Gene3D" id="2.40.30.10">
    <property type="entry name" value="Translation factors"/>
    <property type="match status" value="1"/>
</dbReference>
<evidence type="ECO:0000256" key="6">
    <source>
        <dbReference type="ARBA" id="ARBA00023002"/>
    </source>
</evidence>
<feature type="transmembrane region" description="Helical" evidence="9">
    <location>
        <begin position="41"/>
        <end position="60"/>
    </location>
</feature>
<keyword evidence="9" id="KW-1133">Transmembrane helix</keyword>
<dbReference type="AlphaFoldDB" id="A0AA96W1H2"/>
<dbReference type="GO" id="GO:0016491">
    <property type="term" value="F:oxidoreductase activity"/>
    <property type="evidence" value="ECO:0007669"/>
    <property type="project" value="UniProtKB-KW"/>
</dbReference>
<evidence type="ECO:0000256" key="2">
    <source>
        <dbReference type="ARBA" id="ARBA00022630"/>
    </source>
</evidence>
<dbReference type="InterPro" id="IPR039261">
    <property type="entry name" value="FNR_nucleotide-bd"/>
</dbReference>
<evidence type="ECO:0000256" key="3">
    <source>
        <dbReference type="ARBA" id="ARBA00022714"/>
    </source>
</evidence>
<dbReference type="CDD" id="cd00322">
    <property type="entry name" value="FNR_like"/>
    <property type="match status" value="1"/>
</dbReference>
<keyword evidence="7" id="KW-0408">Iron</keyword>
<dbReference type="Pfam" id="PF00175">
    <property type="entry name" value="NAD_binding_1"/>
    <property type="match status" value="1"/>
</dbReference>
<dbReference type="InterPro" id="IPR017927">
    <property type="entry name" value="FAD-bd_FR_type"/>
</dbReference>
<evidence type="ECO:0000256" key="7">
    <source>
        <dbReference type="ARBA" id="ARBA00023004"/>
    </source>
</evidence>
<keyword evidence="8" id="KW-0411">Iron-sulfur</keyword>
<dbReference type="InterPro" id="IPR050415">
    <property type="entry name" value="MRET"/>
</dbReference>
<keyword evidence="9" id="KW-0812">Transmembrane</keyword>
<keyword evidence="4" id="KW-0479">Metal-binding</keyword>
<dbReference type="KEGG" id="sins:PW252_03890"/>
<dbReference type="EMBL" id="CP118735">
    <property type="protein sequence ID" value="WNY51795.1"/>
    <property type="molecule type" value="Genomic_DNA"/>
</dbReference>
<keyword evidence="2" id="KW-0285">Flavoprotein</keyword>
<evidence type="ECO:0000259" key="10">
    <source>
        <dbReference type="PROSITE" id="PS51384"/>
    </source>
</evidence>
<dbReference type="InterPro" id="IPR017938">
    <property type="entry name" value="Riboflavin_synthase-like_b-brl"/>
</dbReference>
<dbReference type="PANTHER" id="PTHR47354">
    <property type="entry name" value="NADH OXIDOREDUCTASE HCR"/>
    <property type="match status" value="1"/>
</dbReference>
<evidence type="ECO:0000256" key="9">
    <source>
        <dbReference type="SAM" id="Phobius"/>
    </source>
</evidence>
<name>A0AA96W1H2_9STRE</name>